<dbReference type="GO" id="GO:0008170">
    <property type="term" value="F:N-methyltransferase activity"/>
    <property type="evidence" value="ECO:0007669"/>
    <property type="project" value="InterPro"/>
</dbReference>
<dbReference type="GO" id="GO:0003677">
    <property type="term" value="F:DNA binding"/>
    <property type="evidence" value="ECO:0007669"/>
    <property type="project" value="InterPro"/>
</dbReference>
<dbReference type="InterPro" id="IPR029063">
    <property type="entry name" value="SAM-dependent_MTases_sf"/>
</dbReference>
<feature type="domain" description="DNA methylase N-4/N-6" evidence="4">
    <location>
        <begin position="21"/>
        <end position="271"/>
    </location>
</feature>
<reference evidence="5" key="1">
    <citation type="submission" date="2018-06" db="EMBL/GenBank/DDBJ databases">
        <authorList>
            <person name="Zhirakovskaya E."/>
        </authorList>
    </citation>
    <scope>NUCLEOTIDE SEQUENCE</scope>
</reference>
<proteinExistence type="inferred from homology"/>
<dbReference type="GO" id="GO:0032259">
    <property type="term" value="P:methylation"/>
    <property type="evidence" value="ECO:0007669"/>
    <property type="project" value="UniProtKB-KW"/>
</dbReference>
<gene>
    <name evidence="5" type="ORF">MNBD_BACTEROID07-1531</name>
</gene>
<evidence type="ECO:0000256" key="2">
    <source>
        <dbReference type="ARBA" id="ARBA00022603"/>
    </source>
</evidence>
<keyword evidence="2 5" id="KW-0489">Methyltransferase</keyword>
<dbReference type="GO" id="GO:0009007">
    <property type="term" value="F:site-specific DNA-methyltransferase (adenine-specific) activity"/>
    <property type="evidence" value="ECO:0007669"/>
    <property type="project" value="UniProtKB-EC"/>
</dbReference>
<dbReference type="AlphaFoldDB" id="A0A3B0UE71"/>
<evidence type="ECO:0000256" key="1">
    <source>
        <dbReference type="ARBA" id="ARBA00006594"/>
    </source>
</evidence>
<dbReference type="InterPro" id="IPR002052">
    <property type="entry name" value="DNA_methylase_N6_adenine_CS"/>
</dbReference>
<accession>A0A3B0UE71</accession>
<dbReference type="PROSITE" id="PS00092">
    <property type="entry name" value="N6_MTASE"/>
    <property type="match status" value="1"/>
</dbReference>
<organism evidence="5">
    <name type="scientific">hydrothermal vent metagenome</name>
    <dbReference type="NCBI Taxonomy" id="652676"/>
    <lineage>
        <taxon>unclassified sequences</taxon>
        <taxon>metagenomes</taxon>
        <taxon>ecological metagenomes</taxon>
    </lineage>
</organism>
<evidence type="ECO:0000256" key="3">
    <source>
        <dbReference type="ARBA" id="ARBA00022679"/>
    </source>
</evidence>
<name>A0A3B0UE71_9ZZZZ</name>
<sequence length="292" mass="33329">MNAVFNKSCHPVMQELADESVDMIFTDPPYFQYRAQNVKRLRNHKDIVTEFEFDEFISEEEYLAFLEVVLKETYRVAKPGASGYLFCADDFVSYLNRIIEVAGFKVRKIIHWHKTNPFPAISSRKMYANSMELLIHFSKGVPSTWNHKPVNEMHNFLNTAITTADIESLINKYRGEDKIEQLLGLMKDALRDGGTDSLIENPICMGKERTMHKTQKPLKVCTPFIEISSNPGDVIFDPFMGAGSTAIAALLSDRNFVGYEIDSGYCNLIQKRFDDFLAKNPGYNGRKPVIKT</sequence>
<dbReference type="PANTHER" id="PTHR13370:SF24">
    <property type="entry name" value="TYPE III RESTRICTION-MODIFICATION ENZYME STYLTI MOD SUBUNIT"/>
    <property type="match status" value="1"/>
</dbReference>
<dbReference type="EC" id="2.1.1.72" evidence="5"/>
<dbReference type="SUPFAM" id="SSF53335">
    <property type="entry name" value="S-adenosyl-L-methionine-dependent methyltransferases"/>
    <property type="match status" value="1"/>
</dbReference>
<dbReference type="InterPro" id="IPR001091">
    <property type="entry name" value="RM_Methyltransferase"/>
</dbReference>
<keyword evidence="3 5" id="KW-0808">Transferase</keyword>
<dbReference type="GO" id="GO:0005737">
    <property type="term" value="C:cytoplasm"/>
    <property type="evidence" value="ECO:0007669"/>
    <property type="project" value="TreeGrafter"/>
</dbReference>
<protein>
    <submittedName>
        <fullName evidence="5">Adenine-specific methyltransferase</fullName>
        <ecNumber evidence="5">2.1.1.72</ecNumber>
    </submittedName>
</protein>
<dbReference type="PRINTS" id="PR00508">
    <property type="entry name" value="S21N4MTFRASE"/>
</dbReference>
<evidence type="ECO:0000313" key="5">
    <source>
        <dbReference type="EMBL" id="VAW27420.1"/>
    </source>
</evidence>
<comment type="similarity">
    <text evidence="1">Belongs to the N(4)/N(6)-methyltransferase family.</text>
</comment>
<dbReference type="InterPro" id="IPR002941">
    <property type="entry name" value="DNA_methylase_N4/N6"/>
</dbReference>
<evidence type="ECO:0000259" key="4">
    <source>
        <dbReference type="Pfam" id="PF01555"/>
    </source>
</evidence>
<dbReference type="Pfam" id="PF01555">
    <property type="entry name" value="N6_N4_Mtase"/>
    <property type="match status" value="1"/>
</dbReference>
<dbReference type="PANTHER" id="PTHR13370">
    <property type="entry name" value="RNA METHYLASE-RELATED"/>
    <property type="match status" value="1"/>
</dbReference>
<dbReference type="EMBL" id="UOET01000108">
    <property type="protein sequence ID" value="VAW27420.1"/>
    <property type="molecule type" value="Genomic_DNA"/>
</dbReference>
<dbReference type="Gene3D" id="3.40.50.150">
    <property type="entry name" value="Vaccinia Virus protein VP39"/>
    <property type="match status" value="1"/>
</dbReference>